<dbReference type="InterPro" id="IPR014710">
    <property type="entry name" value="RmlC-like_jellyroll"/>
</dbReference>
<proteinExistence type="predicted"/>
<keyword evidence="3" id="KW-1185">Reference proteome</keyword>
<comment type="caution">
    <text evidence="2">The sequence shown here is derived from an EMBL/GenBank/DDBJ whole genome shotgun (WGS) entry which is preliminary data.</text>
</comment>
<protein>
    <submittedName>
        <fullName evidence="2">Cupin domain-containing protein</fullName>
    </submittedName>
</protein>
<dbReference type="EMBL" id="JAKGUD010000016">
    <property type="protein sequence ID" value="MCF4143455.1"/>
    <property type="molecule type" value="Genomic_DNA"/>
</dbReference>
<name>A0ABS9EQI6_9BACT</name>
<dbReference type="InterPro" id="IPR013096">
    <property type="entry name" value="Cupin_2"/>
</dbReference>
<evidence type="ECO:0000313" key="2">
    <source>
        <dbReference type="EMBL" id="MCF4143455.1"/>
    </source>
</evidence>
<dbReference type="RefSeq" id="WP_236100156.1">
    <property type="nucleotide sequence ID" value="NZ_JAKGUD010000016.1"/>
</dbReference>
<dbReference type="CDD" id="cd06983">
    <property type="entry name" value="cupin_dsy2733"/>
    <property type="match status" value="1"/>
</dbReference>
<reference evidence="2 3" key="1">
    <citation type="submission" date="2022-01" db="EMBL/GenBank/DDBJ databases">
        <title>Dethiosulfovibrio faecalis sp. nov., a novel proteolytic, non-sulfur-reducing bacterium isolated from a marine aquaculture solid waste bioreactor.</title>
        <authorList>
            <person name="Grabowski S."/>
            <person name="Apolinario E."/>
            <person name="Schneider N."/>
            <person name="Marshall C.W."/>
            <person name="Sowers K.R."/>
        </authorList>
    </citation>
    <scope>NUCLEOTIDE SEQUENCE [LARGE SCALE GENOMIC DNA]</scope>
    <source>
        <strain evidence="2 3">DSM 12537</strain>
    </source>
</reference>
<dbReference type="Proteomes" id="UP001200430">
    <property type="component" value="Unassembled WGS sequence"/>
</dbReference>
<dbReference type="InterPro" id="IPR011051">
    <property type="entry name" value="RmlC_Cupin_sf"/>
</dbReference>
<dbReference type="PANTHER" id="PTHR37694">
    <property type="entry name" value="SLR8022 PROTEIN"/>
    <property type="match status" value="1"/>
</dbReference>
<gene>
    <name evidence="2" type="ORF">L2W38_11595</name>
</gene>
<dbReference type="SUPFAM" id="SSF51182">
    <property type="entry name" value="RmlC-like cupins"/>
    <property type="match status" value="1"/>
</dbReference>
<evidence type="ECO:0000313" key="3">
    <source>
        <dbReference type="Proteomes" id="UP001200430"/>
    </source>
</evidence>
<organism evidence="2 3">
    <name type="scientific">Dethiosulfovibrio marinus</name>
    <dbReference type="NCBI Taxonomy" id="133532"/>
    <lineage>
        <taxon>Bacteria</taxon>
        <taxon>Thermotogati</taxon>
        <taxon>Synergistota</taxon>
        <taxon>Synergistia</taxon>
        <taxon>Synergistales</taxon>
        <taxon>Dethiosulfovibrionaceae</taxon>
        <taxon>Dethiosulfovibrio</taxon>
    </lineage>
</organism>
<dbReference type="Pfam" id="PF07883">
    <property type="entry name" value="Cupin_2"/>
    <property type="match status" value="1"/>
</dbReference>
<evidence type="ECO:0000259" key="1">
    <source>
        <dbReference type="Pfam" id="PF07883"/>
    </source>
</evidence>
<accession>A0ABS9EQI6</accession>
<feature type="domain" description="Cupin type-2" evidence="1">
    <location>
        <begin position="42"/>
        <end position="97"/>
    </location>
</feature>
<dbReference type="Gene3D" id="2.60.120.10">
    <property type="entry name" value="Jelly Rolls"/>
    <property type="match status" value="1"/>
</dbReference>
<sequence>MGILKNLPTQEAEGLASLIEGEKNQVVSMALSESDHVHVSLFTFADREMVSEERYPGDTMYLVVEGETLIAQGERKSRLKAGEVFMVPKDVPHAVGGAEAFKVLQITMI</sequence>
<dbReference type="PANTHER" id="PTHR37694:SF1">
    <property type="entry name" value="SLR8022 PROTEIN"/>
    <property type="match status" value="1"/>
</dbReference>